<protein>
    <submittedName>
        <fullName evidence="1">Uncharacterized protein</fullName>
    </submittedName>
</protein>
<name>A0ACC2U5S1_9FUNG</name>
<keyword evidence="2" id="KW-1185">Reference proteome</keyword>
<accession>A0ACC2U5S1</accession>
<evidence type="ECO:0000313" key="2">
    <source>
        <dbReference type="Proteomes" id="UP001165960"/>
    </source>
</evidence>
<organism evidence="1 2">
    <name type="scientific">Entomophthora muscae</name>
    <dbReference type="NCBI Taxonomy" id="34485"/>
    <lineage>
        <taxon>Eukaryota</taxon>
        <taxon>Fungi</taxon>
        <taxon>Fungi incertae sedis</taxon>
        <taxon>Zoopagomycota</taxon>
        <taxon>Entomophthoromycotina</taxon>
        <taxon>Entomophthoromycetes</taxon>
        <taxon>Entomophthorales</taxon>
        <taxon>Entomophthoraceae</taxon>
        <taxon>Entomophthora</taxon>
    </lineage>
</organism>
<dbReference type="Proteomes" id="UP001165960">
    <property type="component" value="Unassembled WGS sequence"/>
</dbReference>
<proteinExistence type="predicted"/>
<comment type="caution">
    <text evidence="1">The sequence shown here is derived from an EMBL/GenBank/DDBJ whole genome shotgun (WGS) entry which is preliminary data.</text>
</comment>
<gene>
    <name evidence="1" type="ORF">DSO57_1006648</name>
</gene>
<reference evidence="1" key="1">
    <citation type="submission" date="2022-04" db="EMBL/GenBank/DDBJ databases">
        <title>Genome of the entomopathogenic fungus Entomophthora muscae.</title>
        <authorList>
            <person name="Elya C."/>
            <person name="Lovett B.R."/>
            <person name="Lee E."/>
            <person name="Macias A.M."/>
            <person name="Hajek A.E."/>
            <person name="De Bivort B.L."/>
            <person name="Kasson M.T."/>
            <person name="De Fine Licht H.H."/>
            <person name="Stajich J.E."/>
        </authorList>
    </citation>
    <scope>NUCLEOTIDE SEQUENCE</scope>
    <source>
        <strain evidence="1">Berkeley</strain>
    </source>
</reference>
<sequence length="242" mass="28650">MEERNDLQHMQELCLFYHPHTTLPALIGKYSHFTPSPCTPMPKPELLPYKCCGEIFYGHKQTLEHYFLYHILHIKTYVDSLKLPPFSKRVIVDKNIPIFVRVQTFLNAFKTPKNPKQFRPTPHSRDPREFTNPYSVVMALAYDFIDVVVHEAEEYSRFVAMLGNYHPTSSYRQVWIYWAFYLFPIPSKPNIYKEPPLIQGQISLKPMLPCMLQMLVPLLRPILQNSNQLKYPYYQFSFNTLL</sequence>
<evidence type="ECO:0000313" key="1">
    <source>
        <dbReference type="EMBL" id="KAJ9082203.1"/>
    </source>
</evidence>
<dbReference type="EMBL" id="QTSX02001439">
    <property type="protein sequence ID" value="KAJ9082203.1"/>
    <property type="molecule type" value="Genomic_DNA"/>
</dbReference>